<evidence type="ECO:0000313" key="3">
    <source>
        <dbReference type="EMBL" id="MFD1608779.1"/>
    </source>
</evidence>
<dbReference type="RefSeq" id="WP_251517364.1">
    <property type="nucleotide sequence ID" value="NZ_JAMBON010000055.1"/>
</dbReference>
<sequence length="136" mass="16021">MGKTLRLGSLFLLLLLHFNLSSAEATENTSLNLHKQSTQEIINLIPTLFHQEADNAKEKMKARKEESELVIKLEVDTVINDLQDYRIQIEKELEESKKERSLLKRLNHYEKEKEESIRKEINTEITEYLEDLLLKQ</sequence>
<organism evidence="3 4">
    <name type="scientific">Oceanobacillus luteolus</name>
    <dbReference type="NCBI Taxonomy" id="1274358"/>
    <lineage>
        <taxon>Bacteria</taxon>
        <taxon>Bacillati</taxon>
        <taxon>Bacillota</taxon>
        <taxon>Bacilli</taxon>
        <taxon>Bacillales</taxon>
        <taxon>Bacillaceae</taxon>
        <taxon>Oceanobacillus</taxon>
    </lineage>
</organism>
<reference evidence="4" key="1">
    <citation type="journal article" date="2019" name="Int. J. Syst. Evol. Microbiol.">
        <title>The Global Catalogue of Microorganisms (GCM) 10K type strain sequencing project: providing services to taxonomists for standard genome sequencing and annotation.</title>
        <authorList>
            <consortium name="The Broad Institute Genomics Platform"/>
            <consortium name="The Broad Institute Genome Sequencing Center for Infectious Disease"/>
            <person name="Wu L."/>
            <person name="Ma J."/>
        </authorList>
    </citation>
    <scope>NUCLEOTIDE SEQUENCE [LARGE SCALE GENOMIC DNA]</scope>
    <source>
        <strain evidence="4">CGMCC 1.12376</strain>
    </source>
</reference>
<name>A0ABW4HVF2_9BACI</name>
<feature type="signal peptide" evidence="2">
    <location>
        <begin position="1"/>
        <end position="23"/>
    </location>
</feature>
<evidence type="ECO:0000313" key="4">
    <source>
        <dbReference type="Proteomes" id="UP001597221"/>
    </source>
</evidence>
<protein>
    <submittedName>
        <fullName evidence="3">Uncharacterized protein</fullName>
    </submittedName>
</protein>
<gene>
    <name evidence="3" type="ORF">ACFSBH_14230</name>
</gene>
<evidence type="ECO:0000256" key="2">
    <source>
        <dbReference type="SAM" id="SignalP"/>
    </source>
</evidence>
<proteinExistence type="predicted"/>
<dbReference type="EMBL" id="JBHUDE010000132">
    <property type="protein sequence ID" value="MFD1608779.1"/>
    <property type="molecule type" value="Genomic_DNA"/>
</dbReference>
<feature type="chain" id="PRO_5046558454" evidence="2">
    <location>
        <begin position="24"/>
        <end position="136"/>
    </location>
</feature>
<feature type="coiled-coil region" evidence="1">
    <location>
        <begin position="50"/>
        <end position="119"/>
    </location>
</feature>
<evidence type="ECO:0000256" key="1">
    <source>
        <dbReference type="SAM" id="Coils"/>
    </source>
</evidence>
<keyword evidence="4" id="KW-1185">Reference proteome</keyword>
<comment type="caution">
    <text evidence="3">The sequence shown here is derived from an EMBL/GenBank/DDBJ whole genome shotgun (WGS) entry which is preliminary data.</text>
</comment>
<keyword evidence="2" id="KW-0732">Signal</keyword>
<accession>A0ABW4HVF2</accession>
<keyword evidence="1" id="KW-0175">Coiled coil</keyword>
<dbReference type="Proteomes" id="UP001597221">
    <property type="component" value="Unassembled WGS sequence"/>
</dbReference>